<dbReference type="InterPro" id="IPR036412">
    <property type="entry name" value="HAD-like_sf"/>
</dbReference>
<dbReference type="GO" id="GO:0008967">
    <property type="term" value="F:phosphoglycolate phosphatase activity"/>
    <property type="evidence" value="ECO:0007669"/>
    <property type="project" value="TreeGrafter"/>
</dbReference>
<dbReference type="PANTHER" id="PTHR43434">
    <property type="entry name" value="PHOSPHOGLYCOLATE PHOSPHATASE"/>
    <property type="match status" value="1"/>
</dbReference>
<dbReference type="Pfam" id="PF00702">
    <property type="entry name" value="Hydrolase"/>
    <property type="match status" value="1"/>
</dbReference>
<dbReference type="Gene3D" id="1.10.150.240">
    <property type="entry name" value="Putative phosphatase, domain 2"/>
    <property type="match status" value="1"/>
</dbReference>
<dbReference type="SFLD" id="SFLDS00003">
    <property type="entry name" value="Haloacid_Dehalogenase"/>
    <property type="match status" value="1"/>
</dbReference>
<dbReference type="EMBL" id="FXAU01000002">
    <property type="protein sequence ID" value="SMG24978.1"/>
    <property type="molecule type" value="Genomic_DNA"/>
</dbReference>
<dbReference type="OrthoDB" id="5504491at2"/>
<dbReference type="Proteomes" id="UP000192980">
    <property type="component" value="Unassembled WGS sequence"/>
</dbReference>
<dbReference type="RefSeq" id="WP_085472444.1">
    <property type="nucleotide sequence ID" value="NZ_FXAU01000002.1"/>
</dbReference>
<name>A0A1X7JAU5_9SPHI</name>
<sequence>MSKIKLAVFDMAGTTVRDEREVEKCFFEAIQATNLSISTEKINSMMGWSKILVFETIWREELGEDHPEYSAKVKASYDFFCNTLEAHYNTHGAQPYDGVLDVFEFCRSQGIKIALTTGFYRKVTDIILAKLGWDKGLDGSYMSLINTPENIINCSIASSDVKNGRPAPEMIQLAMAKCLIDDPKSVINLGDTPSDLQSAASAGVLYSVGSLYGTHTEAELASYKFDQLINQPKEMIEIIRRLND</sequence>
<dbReference type="STRING" id="561061.SAMN05660862_1698"/>
<dbReference type="AlphaFoldDB" id="A0A1X7JAU5"/>
<evidence type="ECO:0000313" key="1">
    <source>
        <dbReference type="EMBL" id="SMG24978.1"/>
    </source>
</evidence>
<keyword evidence="2" id="KW-1185">Reference proteome</keyword>
<organism evidence="1 2">
    <name type="scientific">Sphingobacterium psychroaquaticum</name>
    <dbReference type="NCBI Taxonomy" id="561061"/>
    <lineage>
        <taxon>Bacteria</taxon>
        <taxon>Pseudomonadati</taxon>
        <taxon>Bacteroidota</taxon>
        <taxon>Sphingobacteriia</taxon>
        <taxon>Sphingobacteriales</taxon>
        <taxon>Sphingobacteriaceae</taxon>
        <taxon>Sphingobacterium</taxon>
    </lineage>
</organism>
<reference evidence="1 2" key="1">
    <citation type="submission" date="2017-04" db="EMBL/GenBank/DDBJ databases">
        <authorList>
            <person name="Afonso C.L."/>
            <person name="Miller P.J."/>
            <person name="Scott M.A."/>
            <person name="Spackman E."/>
            <person name="Goraichik I."/>
            <person name="Dimitrov K.M."/>
            <person name="Suarez D.L."/>
            <person name="Swayne D.E."/>
        </authorList>
    </citation>
    <scope>NUCLEOTIDE SEQUENCE [LARGE SCALE GENOMIC DNA]</scope>
    <source>
        <strain evidence="1 2">DSM 22418</strain>
    </source>
</reference>
<dbReference type="SUPFAM" id="SSF56784">
    <property type="entry name" value="HAD-like"/>
    <property type="match status" value="1"/>
</dbReference>
<gene>
    <name evidence="1" type="ORF">SAMN05660862_1698</name>
</gene>
<dbReference type="InterPro" id="IPR023214">
    <property type="entry name" value="HAD_sf"/>
</dbReference>
<accession>A0A1X7JAU5</accession>
<dbReference type="SFLD" id="SFLDG01129">
    <property type="entry name" value="C1.5:_HAD__Beta-PGM__Phosphata"/>
    <property type="match status" value="1"/>
</dbReference>
<dbReference type="GO" id="GO:0005829">
    <property type="term" value="C:cytosol"/>
    <property type="evidence" value="ECO:0007669"/>
    <property type="project" value="TreeGrafter"/>
</dbReference>
<dbReference type="InterPro" id="IPR023198">
    <property type="entry name" value="PGP-like_dom2"/>
</dbReference>
<dbReference type="GO" id="GO:0006281">
    <property type="term" value="P:DNA repair"/>
    <property type="evidence" value="ECO:0007669"/>
    <property type="project" value="TreeGrafter"/>
</dbReference>
<protein>
    <submittedName>
        <fullName evidence="1">Phosphonatase-like hydrolase</fullName>
    </submittedName>
</protein>
<evidence type="ECO:0000313" key="2">
    <source>
        <dbReference type="Proteomes" id="UP000192980"/>
    </source>
</evidence>
<dbReference type="InterPro" id="IPR050155">
    <property type="entry name" value="HAD-like_hydrolase_sf"/>
</dbReference>
<proteinExistence type="predicted"/>
<keyword evidence="1" id="KW-0378">Hydrolase</keyword>
<dbReference type="PANTHER" id="PTHR43434:SF19">
    <property type="entry name" value="PHOSPHONOACETALDEHYDE HYDROLASE"/>
    <property type="match status" value="1"/>
</dbReference>
<dbReference type="Gene3D" id="3.40.50.1000">
    <property type="entry name" value="HAD superfamily/HAD-like"/>
    <property type="match status" value="1"/>
</dbReference>